<dbReference type="STRING" id="2018661.A0A2A2L5H5"/>
<dbReference type="Gene3D" id="3.40.50.150">
    <property type="entry name" value="Vaccinia Virus protein VP39"/>
    <property type="match status" value="1"/>
</dbReference>
<name>A0A2A2L5H5_9BILA</name>
<dbReference type="Proteomes" id="UP000218231">
    <property type="component" value="Unassembled WGS sequence"/>
</dbReference>
<evidence type="ECO:0000256" key="4">
    <source>
        <dbReference type="ARBA" id="ARBA00035674"/>
    </source>
</evidence>
<dbReference type="EC" id="2.1.1.103" evidence="4"/>
<accession>A0A2A2L5H5</accession>
<dbReference type="PANTHER" id="PTHR44307:SF18">
    <property type="entry name" value="PHOSPHOETHANOLAMINE N-METHYLTRANSFERASE 1"/>
    <property type="match status" value="1"/>
</dbReference>
<keyword evidence="8" id="KW-1185">Reference proteome</keyword>
<proteinExistence type="predicted"/>
<dbReference type="Pfam" id="PF13649">
    <property type="entry name" value="Methyltransf_25"/>
    <property type="match status" value="1"/>
</dbReference>
<dbReference type="InterPro" id="IPR041698">
    <property type="entry name" value="Methyltransf_25"/>
</dbReference>
<evidence type="ECO:0000259" key="6">
    <source>
        <dbReference type="Pfam" id="PF13649"/>
    </source>
</evidence>
<evidence type="ECO:0000256" key="1">
    <source>
        <dbReference type="ARBA" id="ARBA00004969"/>
    </source>
</evidence>
<dbReference type="CDD" id="cd02440">
    <property type="entry name" value="AdoMet_MTases"/>
    <property type="match status" value="1"/>
</dbReference>
<comment type="pathway">
    <text evidence="1">Phospholipid metabolism; phosphatidylcholine biosynthesis.</text>
</comment>
<dbReference type="EMBL" id="LIAE01007173">
    <property type="protein sequence ID" value="PAV81430.1"/>
    <property type="molecule type" value="Genomic_DNA"/>
</dbReference>
<dbReference type="InterPro" id="IPR029063">
    <property type="entry name" value="SAM-dependent_MTases_sf"/>
</dbReference>
<comment type="pathway">
    <text evidence="2">Lipid metabolism.</text>
</comment>
<dbReference type="AlphaFoldDB" id="A0A2A2L5H5"/>
<dbReference type="PANTHER" id="PTHR44307">
    <property type="entry name" value="PHOSPHOETHANOLAMINE METHYLTRANSFERASE"/>
    <property type="match status" value="1"/>
</dbReference>
<evidence type="ECO:0000256" key="5">
    <source>
        <dbReference type="ARBA" id="ARBA00047622"/>
    </source>
</evidence>
<sequence>MAAEVRRDNFKSFWDKYAGQPNTNSMMLNNNADELEELDRADILASLPILTNKEVVDIGAGIGRFTTVLAETAKWVMSTDFIESFVSRNRERNAHLGNINYQVGDAVNLKMNDTSVDLVFTNWLMMYLSDSETVEFIHNCMRWLRPYGYVHLRESCSEPSTGRTKKNTMHDDGSTNPTHYRFSSLYINLLRSIRYRDEDGKLWRFDLHWSCSVPTYIKRQNNWRQVHWLSQKVPADLGDKETSFNELLDLFSNVWKKYQLDWDAKLDNEESVWTDKIFSTILSPESVLKNSTVFVYTPRLVSPFVHVNSFLLADQFQANVWNVETVPEYYRTSLTKANTRKDQRVRFGWNENLQSSLNYWKQRDASFDLVVATELLRSTTSEELKELTTIMTPGSRILTLEPNETGDESQLRQLISDAELKITKWKDVTADAHEAQKVYFEHHKKDGKSDNLHWFLIEIRL</sequence>
<evidence type="ECO:0000256" key="2">
    <source>
        <dbReference type="ARBA" id="ARBA00005189"/>
    </source>
</evidence>
<gene>
    <name evidence="7" type="ORF">WR25_13209</name>
</gene>
<evidence type="ECO:0000256" key="3">
    <source>
        <dbReference type="ARBA" id="ARBA00022679"/>
    </source>
</evidence>
<dbReference type="OrthoDB" id="8300214at2759"/>
<dbReference type="GO" id="GO:0000234">
    <property type="term" value="F:phosphoethanolamine N-methyltransferase activity"/>
    <property type="evidence" value="ECO:0007669"/>
    <property type="project" value="UniProtKB-EC"/>
</dbReference>
<dbReference type="Gene3D" id="3.40.50.12180">
    <property type="match status" value="1"/>
</dbReference>
<feature type="domain" description="Methyltransferase" evidence="6">
    <location>
        <begin position="55"/>
        <end position="148"/>
    </location>
</feature>
<dbReference type="SUPFAM" id="SSF53335">
    <property type="entry name" value="S-adenosyl-L-methionine-dependent methyltransferases"/>
    <property type="match status" value="2"/>
</dbReference>
<comment type="caution">
    <text evidence="7">The sequence shown here is derived from an EMBL/GenBank/DDBJ whole genome shotgun (WGS) entry which is preliminary data.</text>
</comment>
<evidence type="ECO:0000313" key="8">
    <source>
        <dbReference type="Proteomes" id="UP000218231"/>
    </source>
</evidence>
<reference evidence="7 8" key="1">
    <citation type="journal article" date="2017" name="Curr. Biol.">
        <title>Genome architecture and evolution of a unichromosomal asexual nematode.</title>
        <authorList>
            <person name="Fradin H."/>
            <person name="Zegar C."/>
            <person name="Gutwein M."/>
            <person name="Lucas J."/>
            <person name="Kovtun M."/>
            <person name="Corcoran D."/>
            <person name="Baugh L.R."/>
            <person name="Kiontke K."/>
            <person name="Gunsalus K."/>
            <person name="Fitch D.H."/>
            <person name="Piano F."/>
        </authorList>
    </citation>
    <scope>NUCLEOTIDE SEQUENCE [LARGE SCALE GENOMIC DNA]</scope>
    <source>
        <strain evidence="7">PF1309</strain>
    </source>
</reference>
<keyword evidence="3" id="KW-0808">Transferase</keyword>
<organism evidence="7 8">
    <name type="scientific">Diploscapter pachys</name>
    <dbReference type="NCBI Taxonomy" id="2018661"/>
    <lineage>
        <taxon>Eukaryota</taxon>
        <taxon>Metazoa</taxon>
        <taxon>Ecdysozoa</taxon>
        <taxon>Nematoda</taxon>
        <taxon>Chromadorea</taxon>
        <taxon>Rhabditida</taxon>
        <taxon>Rhabditina</taxon>
        <taxon>Rhabditomorpha</taxon>
        <taxon>Rhabditoidea</taxon>
        <taxon>Rhabditidae</taxon>
        <taxon>Diploscapter</taxon>
    </lineage>
</organism>
<protein>
    <recommendedName>
        <fullName evidence="4">phosphoethanolamine N-methyltransferase</fullName>
        <ecNumber evidence="4">2.1.1.103</ecNumber>
    </recommendedName>
</protein>
<evidence type="ECO:0000313" key="7">
    <source>
        <dbReference type="EMBL" id="PAV81430.1"/>
    </source>
</evidence>
<comment type="catalytic activity">
    <reaction evidence="5">
        <text>phosphoethanolamine + S-adenosyl-L-methionine = N-methylethanolamine phosphate + S-adenosyl-L-homocysteine + H(+)</text>
        <dbReference type="Rhea" id="RHEA:20365"/>
        <dbReference type="ChEBI" id="CHEBI:15378"/>
        <dbReference type="ChEBI" id="CHEBI:57781"/>
        <dbReference type="ChEBI" id="CHEBI:57856"/>
        <dbReference type="ChEBI" id="CHEBI:58190"/>
        <dbReference type="ChEBI" id="CHEBI:59789"/>
        <dbReference type="EC" id="2.1.1.103"/>
    </reaction>
    <physiologicalReaction direction="left-to-right" evidence="5">
        <dbReference type="Rhea" id="RHEA:20366"/>
    </physiologicalReaction>
</comment>